<feature type="transmembrane region" description="Helical" evidence="9">
    <location>
        <begin position="353"/>
        <end position="371"/>
    </location>
</feature>
<feature type="transmembrane region" description="Helical" evidence="9">
    <location>
        <begin position="138"/>
        <end position="157"/>
    </location>
</feature>
<feature type="domain" description="ABC transporter" evidence="10">
    <location>
        <begin position="1043"/>
        <end position="1276"/>
    </location>
</feature>
<evidence type="ECO:0000313" key="13">
    <source>
        <dbReference type="Proteomes" id="UP001159427"/>
    </source>
</evidence>
<feature type="transmembrane region" description="Helical" evidence="9">
    <location>
        <begin position="320"/>
        <end position="347"/>
    </location>
</feature>
<keyword evidence="5" id="KW-0547">Nucleotide-binding</keyword>
<reference evidence="12 13" key="1">
    <citation type="submission" date="2022-05" db="EMBL/GenBank/DDBJ databases">
        <authorList>
            <consortium name="Genoscope - CEA"/>
            <person name="William W."/>
        </authorList>
    </citation>
    <scope>NUCLEOTIDE SEQUENCE [LARGE SCALE GENOMIC DNA]</scope>
</reference>
<dbReference type="PROSITE" id="PS50893">
    <property type="entry name" value="ABC_TRANSPORTER_2"/>
    <property type="match status" value="2"/>
</dbReference>
<dbReference type="InterPro" id="IPR003593">
    <property type="entry name" value="AAA+_ATPase"/>
</dbReference>
<dbReference type="SMART" id="SM00382">
    <property type="entry name" value="AAA"/>
    <property type="match status" value="2"/>
</dbReference>
<evidence type="ECO:0000256" key="5">
    <source>
        <dbReference type="ARBA" id="ARBA00022741"/>
    </source>
</evidence>
<name>A0ABN8LHY8_9CNID</name>
<feature type="transmembrane region" description="Helical" evidence="9">
    <location>
        <begin position="838"/>
        <end position="857"/>
    </location>
</feature>
<protein>
    <recommendedName>
        <fullName evidence="14">Multidrug resistance-associated protein 4</fullName>
    </recommendedName>
</protein>
<organism evidence="12 13">
    <name type="scientific">Porites evermanni</name>
    <dbReference type="NCBI Taxonomy" id="104178"/>
    <lineage>
        <taxon>Eukaryota</taxon>
        <taxon>Metazoa</taxon>
        <taxon>Cnidaria</taxon>
        <taxon>Anthozoa</taxon>
        <taxon>Hexacorallia</taxon>
        <taxon>Scleractinia</taxon>
        <taxon>Fungiina</taxon>
        <taxon>Poritidae</taxon>
        <taxon>Porites</taxon>
    </lineage>
</organism>
<dbReference type="CDD" id="cd03244">
    <property type="entry name" value="ABCC_MRP_domain2"/>
    <property type="match status" value="1"/>
</dbReference>
<evidence type="ECO:0000259" key="10">
    <source>
        <dbReference type="PROSITE" id="PS50893"/>
    </source>
</evidence>
<feature type="domain" description="ABC transmembrane type-1" evidence="11">
    <location>
        <begin position="732"/>
        <end position="1007"/>
    </location>
</feature>
<evidence type="ECO:0000256" key="1">
    <source>
        <dbReference type="ARBA" id="ARBA00004141"/>
    </source>
</evidence>
<keyword evidence="7 9" id="KW-1133">Transmembrane helix</keyword>
<evidence type="ECO:0000256" key="3">
    <source>
        <dbReference type="ARBA" id="ARBA00022448"/>
    </source>
</evidence>
<evidence type="ECO:0000256" key="4">
    <source>
        <dbReference type="ARBA" id="ARBA00022692"/>
    </source>
</evidence>
<dbReference type="InterPro" id="IPR003439">
    <property type="entry name" value="ABC_transporter-like_ATP-bd"/>
</dbReference>
<comment type="subcellular location">
    <subcellularLocation>
        <location evidence="1">Membrane</location>
        <topology evidence="1">Multi-pass membrane protein</topology>
    </subcellularLocation>
</comment>
<dbReference type="InterPro" id="IPR017871">
    <property type="entry name" value="ABC_transporter-like_CS"/>
</dbReference>
<evidence type="ECO:0000256" key="6">
    <source>
        <dbReference type="ARBA" id="ARBA00022840"/>
    </source>
</evidence>
<dbReference type="PANTHER" id="PTHR24223">
    <property type="entry name" value="ATP-BINDING CASSETTE SUB-FAMILY C"/>
    <property type="match status" value="1"/>
</dbReference>
<feature type="transmembrane region" description="Helical" evidence="9">
    <location>
        <begin position="771"/>
        <end position="794"/>
    </location>
</feature>
<feature type="transmembrane region" description="Helical" evidence="9">
    <location>
        <begin position="730"/>
        <end position="751"/>
    </location>
</feature>
<dbReference type="InterPro" id="IPR044746">
    <property type="entry name" value="ABCC_6TM_D1"/>
</dbReference>
<keyword evidence="13" id="KW-1185">Reference proteome</keyword>
<feature type="transmembrane region" description="Helical" evidence="9">
    <location>
        <begin position="218"/>
        <end position="240"/>
    </location>
</feature>
<accession>A0ABN8LHY8</accession>
<feature type="transmembrane region" description="Helical" evidence="9">
    <location>
        <begin position="863"/>
        <end position="886"/>
    </location>
</feature>
<keyword evidence="8 9" id="KW-0472">Membrane</keyword>
<gene>
    <name evidence="12" type="ORF">PEVE_00031880</name>
</gene>
<dbReference type="PANTHER" id="PTHR24223:SF456">
    <property type="entry name" value="MULTIDRUG RESISTANCE-ASSOCIATED PROTEIN LETHAL(2)03659"/>
    <property type="match status" value="1"/>
</dbReference>
<dbReference type="PROSITE" id="PS50929">
    <property type="entry name" value="ABC_TM1F"/>
    <property type="match status" value="2"/>
</dbReference>
<keyword evidence="3" id="KW-0813">Transport</keyword>
<dbReference type="CDD" id="cd18579">
    <property type="entry name" value="ABC_6TM_ABCC_D1"/>
    <property type="match status" value="1"/>
</dbReference>
<dbReference type="SUPFAM" id="SSF90123">
    <property type="entry name" value="ABC transporter transmembrane region"/>
    <property type="match status" value="2"/>
</dbReference>
<sequence length="1284" mass="144904">MNREYHRLNTLGRKENPKEKAGIFSILFYRWVGEIVAIGNKRPIEIDDLFPLLREDKTETSAEKLERAWNEEENAKDVGITDRRGYRLFRALIRMFPWTYYVFVASTTLLAGVSNVLQCVFLSLLLAQFVRSSSSGRWLMYVYAAGICLSSLVRAIATPQWIFHAYLIALRWKSGTLAVIYKKVLSLNQEDLLNVTSGWIINLVAGDLQRFELSALSIFLLPQAVLEVCSISCLMVYFFGWKSLSGVAFMVSLSLYYGIAGQVSLRLRTNISRVADQRVDVMNSIISGIRAVKMYAWEGSFMEKVKRLRRTEINLIRMKTVILATFASLSFSCQLIATFISLVTLAATGTELTVYNTFLIVSFVNSLRTTISWNIARPIYLLADFAAALARIQKFLEFENKNTHRYLKYSFGDAMNVREDSSKRYYPCFDHINKIATQSSNDFALLLKNIACSWTGKWNKLTLKSLSLSVKNGDLVLITGPVGCGKSSLLYAILREISLLSGSVSCLGKIAWVGQQPWVFSGTVRENILFGEKFDPHSYRVTIEACDLIRDFQRFPDGDMTLVGERGIVLSGGQRARVELARAVYSNADIYLLDDPLSAVDAKVGQHIFQTCVCGLLSKSTRIMVTHNLQALRDAEDIVIMKEGTISARGDAISLWKSDIAMNEIKKCTDKKENFGTAQESTLPPNTLDDETIVDGECGLENAEEDRAVGFISWKLYWNYIRAGTSASSAGVMFVFILLVQASLVLPDWWLLELTSRSRDSQRQSQDLSTYGYLVGAAVLLSTIREATFLNVLINSSMSLHNLMLSAVVKAPVLFFDTNPVGRVLNRFSRDINIMEELLPEAFLRAMQVILFCIGAITLQSVLIPWIILPAFPLMVTFALIGRYYLNPSRDLRRIEGVTRSPVLSHFSNSLEGLVSIRTYIKENTSIEALYRYQDDHNRANFAIFAIARWLGIRLDMICVIFATFVIYVAIITQSKAGIAALSIVYALQFAVDTSQYAVRMWSQAESYMTSVERVVKYSQIEQEPGYQNHRQPPEHWPQYGQLQLKNVELVYYHGGPKILKGITFTINPQEKIGIVGRTGAGKSSLIAALFRMPQPTGYVIIDDVNVGDVNIQSSRQAIAVITQNPVLFTGTLRMNLDPFEEHEDQEIWNALEDASLEAMVKKLPMQLNQLVKESGSNFSTGERQLLCLARALLRKNKIIVMDEATANVDHKTDQLIQETLRTKFKHCTVITVAHRLNTIMDYDRILFLDHGRVVEYDKPEILLQNEGGYFSRLCRNYDDNADQ</sequence>
<evidence type="ECO:0008006" key="14">
    <source>
        <dbReference type="Google" id="ProtNLM"/>
    </source>
</evidence>
<feature type="domain" description="ABC transmembrane type-1" evidence="11">
    <location>
        <begin position="102"/>
        <end position="373"/>
    </location>
</feature>
<evidence type="ECO:0000256" key="9">
    <source>
        <dbReference type="SAM" id="Phobius"/>
    </source>
</evidence>
<evidence type="ECO:0000313" key="12">
    <source>
        <dbReference type="EMBL" id="CAH3016721.1"/>
    </source>
</evidence>
<dbReference type="EMBL" id="CALNXI010000046">
    <property type="protein sequence ID" value="CAH3016721.1"/>
    <property type="molecule type" value="Genomic_DNA"/>
</dbReference>
<feature type="domain" description="ABC transporter" evidence="10">
    <location>
        <begin position="445"/>
        <end position="668"/>
    </location>
</feature>
<dbReference type="InterPro" id="IPR050173">
    <property type="entry name" value="ABC_transporter_C-like"/>
</dbReference>
<keyword evidence="6" id="KW-0067">ATP-binding</keyword>
<dbReference type="Gene3D" id="1.20.1560.10">
    <property type="entry name" value="ABC transporter type 1, transmembrane domain"/>
    <property type="match status" value="2"/>
</dbReference>
<evidence type="ECO:0000256" key="8">
    <source>
        <dbReference type="ARBA" id="ARBA00023136"/>
    </source>
</evidence>
<feature type="transmembrane region" description="Helical" evidence="9">
    <location>
        <begin position="98"/>
        <end position="126"/>
    </location>
</feature>
<proteinExistence type="inferred from homology"/>
<comment type="caution">
    <text evidence="12">The sequence shown here is derived from an EMBL/GenBank/DDBJ whole genome shotgun (WGS) entry which is preliminary data.</text>
</comment>
<feature type="transmembrane region" description="Helical" evidence="9">
    <location>
        <begin position="951"/>
        <end position="971"/>
    </location>
</feature>
<evidence type="ECO:0000259" key="11">
    <source>
        <dbReference type="PROSITE" id="PS50929"/>
    </source>
</evidence>
<evidence type="ECO:0000256" key="7">
    <source>
        <dbReference type="ARBA" id="ARBA00022989"/>
    </source>
</evidence>
<dbReference type="InterPro" id="IPR011527">
    <property type="entry name" value="ABC1_TM_dom"/>
</dbReference>
<keyword evidence="4 9" id="KW-0812">Transmembrane</keyword>
<dbReference type="SUPFAM" id="SSF52540">
    <property type="entry name" value="P-loop containing nucleoside triphosphate hydrolases"/>
    <property type="match status" value="2"/>
</dbReference>
<dbReference type="PROSITE" id="PS00211">
    <property type="entry name" value="ABC_TRANSPORTER_1"/>
    <property type="match status" value="1"/>
</dbReference>
<dbReference type="Proteomes" id="UP001159427">
    <property type="component" value="Unassembled WGS sequence"/>
</dbReference>
<dbReference type="Pfam" id="PF00664">
    <property type="entry name" value="ABC_membrane"/>
    <property type="match status" value="2"/>
</dbReference>
<evidence type="ECO:0000256" key="2">
    <source>
        <dbReference type="ARBA" id="ARBA00009726"/>
    </source>
</evidence>
<feature type="transmembrane region" description="Helical" evidence="9">
    <location>
        <begin position="246"/>
        <end position="265"/>
    </location>
</feature>
<dbReference type="CDD" id="cd03250">
    <property type="entry name" value="ABCC_MRP_domain1"/>
    <property type="match status" value="1"/>
</dbReference>
<dbReference type="InterPro" id="IPR027417">
    <property type="entry name" value="P-loop_NTPase"/>
</dbReference>
<dbReference type="InterPro" id="IPR036640">
    <property type="entry name" value="ABC1_TM_sf"/>
</dbReference>
<comment type="similarity">
    <text evidence="2">Belongs to the ABC transporter superfamily. ABCC family. Conjugate transporter (TC 3.A.1.208) subfamily.</text>
</comment>
<dbReference type="Pfam" id="PF00005">
    <property type="entry name" value="ABC_tran"/>
    <property type="match status" value="2"/>
</dbReference>
<dbReference type="Gene3D" id="3.40.50.300">
    <property type="entry name" value="P-loop containing nucleotide triphosphate hydrolases"/>
    <property type="match status" value="2"/>
</dbReference>